<evidence type="ECO:0000259" key="5">
    <source>
        <dbReference type="PROSITE" id="PS51737"/>
    </source>
</evidence>
<evidence type="ECO:0000256" key="2">
    <source>
        <dbReference type="ARBA" id="ARBA00023172"/>
    </source>
</evidence>
<dbReference type="InterPro" id="IPR025827">
    <property type="entry name" value="Zn_ribbon_recom_dom"/>
</dbReference>
<dbReference type="InterPro" id="IPR036162">
    <property type="entry name" value="Resolvase-like_N_sf"/>
</dbReference>
<sequence length="534" mass="61051">MDEQKKTSGSLALSGASQVITIPPSSPVRARKLRVAAYARVSSNSEDQLNSFAAQNAHYTELITDNPEWEFVDVYADKGITGTSAEKRDDFQRLLADCRRGRIDKILVKSSSRFARNAKECLETIRELKALGVGVCFEEQGIDTSELAGEFLTAIFAMMDQKESENISANIRWSIQKRMAKGTFVSASLPFGYARDSDGQITIKPSAAKYVQEIFFSFLNGENTREIAEHLRKCQEADPALRPYRWTIRAVARILKNEKYTGNSLWQKSFRTATLPRRYRINRGERTQYLALDTHPAIIDQETYQRAQNILHERKEKYFKAVSPASPLQGYLECGCCGSSFRTRTGCGAIYYVCRTHTVNKELCPNRQVPERTIQDAFLRLYHKLRNQGMPILHQLLADLQAVRKGRLLWSLDIVALNQKIADITRQDRLLAQLKQQGLVDPDIFISRRNELAEQLRKAKLEKERFLEADEDQTIQQTQELIEALETGPDFLDAFDGELFRELVDKIIVESKDRLRFRLVNGLELAEPIERTVR</sequence>
<dbReference type="PROSITE" id="PS51736">
    <property type="entry name" value="RECOMBINASES_3"/>
    <property type="match status" value="1"/>
</dbReference>
<dbReference type="InterPro" id="IPR050639">
    <property type="entry name" value="SSR_resolvase"/>
</dbReference>
<reference evidence="6" key="2">
    <citation type="submission" date="2021-09" db="EMBL/GenBank/DDBJ databases">
        <authorList>
            <person name="Gilroy R."/>
        </authorList>
    </citation>
    <scope>NUCLEOTIDE SEQUENCE</scope>
    <source>
        <strain evidence="6">CHK179-5677</strain>
    </source>
</reference>
<feature type="coiled-coil region" evidence="3">
    <location>
        <begin position="417"/>
        <end position="469"/>
    </location>
</feature>
<dbReference type="PANTHER" id="PTHR30461">
    <property type="entry name" value="DNA-INVERTASE FROM LAMBDOID PROPHAGE"/>
    <property type="match status" value="1"/>
</dbReference>
<protein>
    <submittedName>
        <fullName evidence="6">Recombinase family protein</fullName>
    </submittedName>
</protein>
<organism evidence="6 7">
    <name type="scientific">Pseudoflavonifractor capillosus</name>
    <dbReference type="NCBI Taxonomy" id="106588"/>
    <lineage>
        <taxon>Bacteria</taxon>
        <taxon>Bacillati</taxon>
        <taxon>Bacillota</taxon>
        <taxon>Clostridia</taxon>
        <taxon>Eubacteriales</taxon>
        <taxon>Oscillospiraceae</taxon>
        <taxon>Pseudoflavonifractor</taxon>
    </lineage>
</organism>
<dbReference type="SUPFAM" id="SSF53041">
    <property type="entry name" value="Resolvase-like"/>
    <property type="match status" value="1"/>
</dbReference>
<dbReference type="PROSITE" id="PS51737">
    <property type="entry name" value="RECOMBINASE_DNA_BIND"/>
    <property type="match status" value="1"/>
</dbReference>
<evidence type="ECO:0000313" key="6">
    <source>
        <dbReference type="EMBL" id="HJG85523.1"/>
    </source>
</evidence>
<dbReference type="RefSeq" id="WP_191378877.1">
    <property type="nucleotide sequence ID" value="NZ_DYUC01000008.1"/>
</dbReference>
<dbReference type="Gene3D" id="3.90.1750.20">
    <property type="entry name" value="Putative Large Serine Recombinase, Chain B, Domain 2"/>
    <property type="match status" value="1"/>
</dbReference>
<dbReference type="AlphaFoldDB" id="A0A921SRP3"/>
<dbReference type="InterPro" id="IPR038109">
    <property type="entry name" value="DNA_bind_recomb_sf"/>
</dbReference>
<feature type="domain" description="Recombinase" evidence="5">
    <location>
        <begin position="190"/>
        <end position="317"/>
    </location>
</feature>
<evidence type="ECO:0000313" key="7">
    <source>
        <dbReference type="Proteomes" id="UP000760668"/>
    </source>
</evidence>
<dbReference type="InterPro" id="IPR011109">
    <property type="entry name" value="DNA_bind_recombinase_dom"/>
</dbReference>
<gene>
    <name evidence="6" type="ORF">K8V01_00615</name>
</gene>
<comment type="caution">
    <text evidence="6">The sequence shown here is derived from an EMBL/GenBank/DDBJ whole genome shotgun (WGS) entry which is preliminary data.</text>
</comment>
<keyword evidence="2" id="KW-0233">DNA recombination</keyword>
<evidence type="ECO:0000259" key="4">
    <source>
        <dbReference type="PROSITE" id="PS51736"/>
    </source>
</evidence>
<dbReference type="Pfam" id="PF07508">
    <property type="entry name" value="Recombinase"/>
    <property type="match status" value="1"/>
</dbReference>
<dbReference type="EMBL" id="DYUC01000008">
    <property type="protein sequence ID" value="HJG85523.1"/>
    <property type="molecule type" value="Genomic_DNA"/>
</dbReference>
<dbReference type="GO" id="GO:0003677">
    <property type="term" value="F:DNA binding"/>
    <property type="evidence" value="ECO:0007669"/>
    <property type="project" value="UniProtKB-KW"/>
</dbReference>
<dbReference type="GO" id="GO:0000150">
    <property type="term" value="F:DNA strand exchange activity"/>
    <property type="evidence" value="ECO:0007669"/>
    <property type="project" value="InterPro"/>
</dbReference>
<evidence type="ECO:0000256" key="3">
    <source>
        <dbReference type="SAM" id="Coils"/>
    </source>
</evidence>
<reference evidence="6" key="1">
    <citation type="journal article" date="2021" name="PeerJ">
        <title>Extensive microbial diversity within the chicken gut microbiome revealed by metagenomics and culture.</title>
        <authorList>
            <person name="Gilroy R."/>
            <person name="Ravi A."/>
            <person name="Getino M."/>
            <person name="Pursley I."/>
            <person name="Horton D.L."/>
            <person name="Alikhan N.F."/>
            <person name="Baker D."/>
            <person name="Gharbi K."/>
            <person name="Hall N."/>
            <person name="Watson M."/>
            <person name="Adriaenssens E.M."/>
            <person name="Foster-Nyarko E."/>
            <person name="Jarju S."/>
            <person name="Secka A."/>
            <person name="Antonio M."/>
            <person name="Oren A."/>
            <person name="Chaudhuri R.R."/>
            <person name="La Ragione R."/>
            <person name="Hildebrand F."/>
            <person name="Pallen M.J."/>
        </authorList>
    </citation>
    <scope>NUCLEOTIDE SEQUENCE</scope>
    <source>
        <strain evidence="6">CHK179-5677</strain>
    </source>
</reference>
<dbReference type="Pfam" id="PF00239">
    <property type="entry name" value="Resolvase"/>
    <property type="match status" value="1"/>
</dbReference>
<dbReference type="CDD" id="cd00338">
    <property type="entry name" value="Ser_Recombinase"/>
    <property type="match status" value="1"/>
</dbReference>
<feature type="domain" description="Resolvase/invertase-type recombinase catalytic" evidence="4">
    <location>
        <begin position="34"/>
        <end position="182"/>
    </location>
</feature>
<dbReference type="Pfam" id="PF13408">
    <property type="entry name" value="Zn_ribbon_recom"/>
    <property type="match status" value="1"/>
</dbReference>
<proteinExistence type="predicted"/>
<dbReference type="InterPro" id="IPR006119">
    <property type="entry name" value="Resolv_N"/>
</dbReference>
<dbReference type="PANTHER" id="PTHR30461:SF2">
    <property type="entry name" value="SERINE RECOMBINASE PINE-RELATED"/>
    <property type="match status" value="1"/>
</dbReference>
<dbReference type="Proteomes" id="UP000760668">
    <property type="component" value="Unassembled WGS sequence"/>
</dbReference>
<name>A0A921SRP3_9FIRM</name>
<dbReference type="SMART" id="SM00857">
    <property type="entry name" value="Resolvase"/>
    <property type="match status" value="1"/>
</dbReference>
<keyword evidence="1" id="KW-0238">DNA-binding</keyword>
<dbReference type="Gene3D" id="3.40.50.1390">
    <property type="entry name" value="Resolvase, N-terminal catalytic domain"/>
    <property type="match status" value="1"/>
</dbReference>
<keyword evidence="3" id="KW-0175">Coiled coil</keyword>
<evidence type="ECO:0000256" key="1">
    <source>
        <dbReference type="ARBA" id="ARBA00023125"/>
    </source>
</evidence>
<accession>A0A921SRP3</accession>